<accession>A0AAD8PF05</accession>
<gene>
    <name evidence="1" type="ORF">BgAZ_100470</name>
</gene>
<name>A0AAD8PF05_BABGI</name>
<proteinExistence type="predicted"/>
<dbReference type="AlphaFoldDB" id="A0AAD8PF05"/>
<protein>
    <submittedName>
        <fullName evidence="1">Uncharacterized protein</fullName>
    </submittedName>
</protein>
<dbReference type="Proteomes" id="UP001230268">
    <property type="component" value="Unassembled WGS sequence"/>
</dbReference>
<organism evidence="1 2">
    <name type="scientific">Babesia gibsoni</name>
    <dbReference type="NCBI Taxonomy" id="33632"/>
    <lineage>
        <taxon>Eukaryota</taxon>
        <taxon>Sar</taxon>
        <taxon>Alveolata</taxon>
        <taxon>Apicomplexa</taxon>
        <taxon>Aconoidasida</taxon>
        <taxon>Piroplasmida</taxon>
        <taxon>Babesiidae</taxon>
        <taxon>Babesia</taxon>
    </lineage>
</organism>
<comment type="caution">
    <text evidence="1">The sequence shown here is derived from an EMBL/GenBank/DDBJ whole genome shotgun (WGS) entry which is preliminary data.</text>
</comment>
<dbReference type="EMBL" id="JAVEPI010000001">
    <property type="protein sequence ID" value="KAK1444141.1"/>
    <property type="molecule type" value="Genomic_DNA"/>
</dbReference>
<evidence type="ECO:0000313" key="2">
    <source>
        <dbReference type="Proteomes" id="UP001230268"/>
    </source>
</evidence>
<sequence length="176" mass="20348">MVECEMLELQDDKRSLVAQAIEELRKQRPTHQAAEFHVSVVEELFERISDEIAKKQPKQLVQFIVDFLCENYPEHLHGFSKLWKSDPELESNRMKVLQFFNFYQLPVDVACNFTDAGFDTLDTILTLNKDSLAEIEAYSDAQWLPGHKIKLYTIFGDIQKHVDDFKRECPAPAGGV</sequence>
<keyword evidence="2" id="KW-1185">Reference proteome</keyword>
<reference evidence="1" key="1">
    <citation type="submission" date="2023-08" db="EMBL/GenBank/DDBJ databases">
        <title>Draft sequence of the Babesia gibsoni genome.</title>
        <authorList>
            <person name="Yamagishi J.Y."/>
            <person name="Xuan X.X."/>
        </authorList>
    </citation>
    <scope>NUCLEOTIDE SEQUENCE</scope>
    <source>
        <strain evidence="1">Azabu</strain>
    </source>
</reference>
<evidence type="ECO:0000313" key="1">
    <source>
        <dbReference type="EMBL" id="KAK1444141.1"/>
    </source>
</evidence>